<dbReference type="InterPro" id="IPR019734">
    <property type="entry name" value="TPR_rpt"/>
</dbReference>
<evidence type="ECO:0000256" key="2">
    <source>
        <dbReference type="ARBA" id="ARBA00022803"/>
    </source>
</evidence>
<dbReference type="Gene3D" id="1.25.40.10">
    <property type="entry name" value="Tetratricopeptide repeat domain"/>
    <property type="match status" value="5"/>
</dbReference>
<dbReference type="Pfam" id="PF13432">
    <property type="entry name" value="TPR_16"/>
    <property type="match status" value="2"/>
</dbReference>
<dbReference type="InterPro" id="IPR050498">
    <property type="entry name" value="Ycf3"/>
</dbReference>
<evidence type="ECO:0000256" key="3">
    <source>
        <dbReference type="PROSITE-ProRule" id="PRU00339"/>
    </source>
</evidence>
<feature type="repeat" description="TPR" evidence="3">
    <location>
        <begin position="133"/>
        <end position="166"/>
    </location>
</feature>
<dbReference type="SMART" id="SM00028">
    <property type="entry name" value="TPR"/>
    <property type="match status" value="12"/>
</dbReference>
<dbReference type="SUPFAM" id="SSF48452">
    <property type="entry name" value="TPR-like"/>
    <property type="match status" value="1"/>
</dbReference>
<evidence type="ECO:0000256" key="1">
    <source>
        <dbReference type="ARBA" id="ARBA00022737"/>
    </source>
</evidence>
<dbReference type="PANTHER" id="PTHR44858:SF1">
    <property type="entry name" value="UDP-N-ACETYLGLUCOSAMINE--PEPTIDE N-ACETYLGLUCOSAMINYLTRANSFERASE SPINDLY-RELATED"/>
    <property type="match status" value="1"/>
</dbReference>
<feature type="repeat" description="TPR" evidence="3">
    <location>
        <begin position="517"/>
        <end position="550"/>
    </location>
</feature>
<evidence type="ECO:0000313" key="6">
    <source>
        <dbReference type="Proteomes" id="UP001150062"/>
    </source>
</evidence>
<feature type="region of interest" description="Disordered" evidence="4">
    <location>
        <begin position="1"/>
        <end position="86"/>
    </location>
</feature>
<feature type="compositionally biased region" description="Basic residues" evidence="4">
    <location>
        <begin position="27"/>
        <end position="68"/>
    </location>
</feature>
<dbReference type="InterPro" id="IPR011990">
    <property type="entry name" value="TPR-like_helical_dom_sf"/>
</dbReference>
<feature type="repeat" description="TPR" evidence="3">
    <location>
        <begin position="99"/>
        <end position="132"/>
    </location>
</feature>
<sequence>MYNQPRSQNNNNNKEINNSLVMSQKPFQKRNKQKKKKKKKQKQKQKQKQNNKRKNQKSKSQQKSKNPKQKQNQNQKDKPKSKLGISQGLINSGITLTGKNEHFQQGMTLVDQQKFEESIELFEKAIEESPENEVFHFVLGEVQAKCGKYEFSLSSYSKAIELSPEKPEFFYSRALIYSITGKADLSVNDLTRVIELNPKSVEAFSLRGNIYLSQLQDLELAKKDLIATTQIDPKHPEAWSDLGVVYDQEHNLAKAIECFDNAIKYDPKEASYYANKSKSLNTGGKFEEALQCIEKSIRLDPNKSDIWFEKGNSLLFLNQINEAIECFDKAIKINPKEFIYYAGRASVYSMMENFEKSIQDYSKVIELNPQEKNKFLFERGVVLLSAKQPNKALNDFDDLLKSEPLNAEFLNMRGCAHDMLGSFENSLKDFKSASIIDPKNSLYSYNTGEVLFRYEKWDQAKEQFLLAKKTLSQENGEDDLETIIDAALSIIDGEIDKAIKLFTQVIDNEQEDEEDITECYYFRGRAYEESNKMDFAIEDYKKVLQLNPDFNPVKDRLNSILDKNEKK</sequence>
<feature type="repeat" description="TPR" evidence="3">
    <location>
        <begin position="304"/>
        <end position="337"/>
    </location>
</feature>
<comment type="caution">
    <text evidence="5">The sequence shown here is derived from an EMBL/GenBank/DDBJ whole genome shotgun (WGS) entry which is preliminary data.</text>
</comment>
<keyword evidence="6" id="KW-1185">Reference proteome</keyword>
<dbReference type="Pfam" id="PF13181">
    <property type="entry name" value="TPR_8"/>
    <property type="match status" value="3"/>
</dbReference>
<feature type="repeat" description="TPR" evidence="3">
    <location>
        <begin position="407"/>
        <end position="440"/>
    </location>
</feature>
<accession>A0ABQ8YQT4</accession>
<dbReference type="SUPFAM" id="SSF48439">
    <property type="entry name" value="Protein prenylyltransferase"/>
    <property type="match status" value="1"/>
</dbReference>
<dbReference type="PANTHER" id="PTHR44858">
    <property type="entry name" value="TETRATRICOPEPTIDE REPEAT PROTEIN 6"/>
    <property type="match status" value="1"/>
</dbReference>
<protein>
    <submittedName>
        <fullName evidence="5">Cellulose synthase operon protein c</fullName>
    </submittedName>
</protein>
<dbReference type="PROSITE" id="PS50005">
    <property type="entry name" value="TPR"/>
    <property type="match status" value="9"/>
</dbReference>
<feature type="repeat" description="TPR" evidence="3">
    <location>
        <begin position="236"/>
        <end position="269"/>
    </location>
</feature>
<organism evidence="5 6">
    <name type="scientific">Anaeramoeba flamelloides</name>
    <dbReference type="NCBI Taxonomy" id="1746091"/>
    <lineage>
        <taxon>Eukaryota</taxon>
        <taxon>Metamonada</taxon>
        <taxon>Anaeramoebidae</taxon>
        <taxon>Anaeramoeba</taxon>
    </lineage>
</organism>
<name>A0ABQ8YQT4_9EUKA</name>
<keyword evidence="2 3" id="KW-0802">TPR repeat</keyword>
<evidence type="ECO:0000256" key="4">
    <source>
        <dbReference type="SAM" id="MobiDB-lite"/>
    </source>
</evidence>
<dbReference type="EMBL" id="JAOAOG010000131">
    <property type="protein sequence ID" value="KAJ6246850.1"/>
    <property type="molecule type" value="Genomic_DNA"/>
</dbReference>
<keyword evidence="1" id="KW-0677">Repeat</keyword>
<gene>
    <name evidence="5" type="ORF">M0813_02103</name>
</gene>
<feature type="compositionally biased region" description="Low complexity" evidence="4">
    <location>
        <begin position="9"/>
        <end position="18"/>
    </location>
</feature>
<reference evidence="5" key="1">
    <citation type="submission" date="2022-08" db="EMBL/GenBank/DDBJ databases">
        <title>Novel sulfate-reducing endosymbionts in the free-living metamonad Anaeramoeba.</title>
        <authorList>
            <person name="Jerlstrom-Hultqvist J."/>
            <person name="Cepicka I."/>
            <person name="Gallot-Lavallee L."/>
            <person name="Salas-Leiva D."/>
            <person name="Curtis B.A."/>
            <person name="Zahonova K."/>
            <person name="Pipaliya S."/>
            <person name="Dacks J."/>
            <person name="Roger A.J."/>
        </authorList>
    </citation>
    <scope>NUCLEOTIDE SEQUENCE</scope>
    <source>
        <strain evidence="5">Schooner1</strain>
    </source>
</reference>
<dbReference type="Pfam" id="PF00515">
    <property type="entry name" value="TPR_1"/>
    <property type="match status" value="3"/>
</dbReference>
<evidence type="ECO:0000313" key="5">
    <source>
        <dbReference type="EMBL" id="KAJ6246850.1"/>
    </source>
</evidence>
<feature type="repeat" description="TPR" evidence="3">
    <location>
        <begin position="167"/>
        <end position="200"/>
    </location>
</feature>
<dbReference type="Proteomes" id="UP001150062">
    <property type="component" value="Unassembled WGS sequence"/>
</dbReference>
<proteinExistence type="predicted"/>
<dbReference type="PROSITE" id="PS50293">
    <property type="entry name" value="TPR_REGION"/>
    <property type="match status" value="2"/>
</dbReference>
<feature type="repeat" description="TPR" evidence="3">
    <location>
        <begin position="270"/>
        <end position="303"/>
    </location>
</feature>
<feature type="repeat" description="TPR" evidence="3">
    <location>
        <begin position="338"/>
        <end position="371"/>
    </location>
</feature>